<reference evidence="1 2" key="1">
    <citation type="submission" date="2016-10" db="EMBL/GenBank/DDBJ databases">
        <authorList>
            <person name="de Groot N.N."/>
        </authorList>
    </citation>
    <scope>NUCLEOTIDE SEQUENCE [LARGE SCALE GENOMIC DNA]</scope>
    <source>
        <strain evidence="1 2">BS3655</strain>
    </source>
</reference>
<dbReference type="RefSeq" id="WP_074873982.1">
    <property type="nucleotide sequence ID" value="NZ_FNTF01000002.1"/>
</dbReference>
<protein>
    <submittedName>
        <fullName evidence="1">Delta-60 repeat domain-containing protein</fullName>
    </submittedName>
</protein>
<accession>A0A1H4VNJ4</accession>
<sequence>MSSNFELVSALNTGNLDPSFGSGGIVGFPGLQGQCRAVAKDQQDRLIVAVWANRACEVFRLDQHGTVDRSFGMNGSVLVEFEAGFDTRVNHILIQPDGKILLAGVRFQLNLSKGLPALARLDDKGSPDHQFGVDGKVVFKGRPGAEYSIFLGEVDVVSGAPGELLMTFPYVDIAGGIGTGTTLLLTVNDVTGELIRTHPVQYRGLNTVINSIARLKSGKLIAGGYVTLSSGEDRILLNRYDADGWPDLNFGEYGSIVYGPLPGYYKASKVLLQADAVDQGILVMGSYQKEGSLPHWSALVMRFTENGQPDGSFNKGEPALVDAEQQTDWAAGALQQNKAIVMAGTAGLRGISQALILGRVLEDGSFDKTFTDKGWVIGPGGSGVSGLDIQDNGRLVIAGDEMAERFLPKVFGYQP</sequence>
<name>A0A1H4VNJ4_9PSED</name>
<gene>
    <name evidence="1" type="ORF">SAMN04490185_2166</name>
</gene>
<dbReference type="InterPro" id="IPR013431">
    <property type="entry name" value="Delta_60_rpt"/>
</dbReference>
<dbReference type="EMBL" id="FNTF01000002">
    <property type="protein sequence ID" value="SEC82440.1"/>
    <property type="molecule type" value="Genomic_DNA"/>
</dbReference>
<dbReference type="NCBIfam" id="TIGR02608">
    <property type="entry name" value="delta_60_rpt"/>
    <property type="match status" value="4"/>
</dbReference>
<evidence type="ECO:0000313" key="1">
    <source>
        <dbReference type="EMBL" id="SEC82440.1"/>
    </source>
</evidence>
<dbReference type="AlphaFoldDB" id="A0A1H4VNJ4"/>
<proteinExistence type="predicted"/>
<dbReference type="Pfam" id="PF17164">
    <property type="entry name" value="DUF5122"/>
    <property type="match status" value="2"/>
</dbReference>
<dbReference type="Gene3D" id="2.80.10.50">
    <property type="match status" value="2"/>
</dbReference>
<evidence type="ECO:0000313" key="2">
    <source>
        <dbReference type="Proteomes" id="UP000183114"/>
    </source>
</evidence>
<organism evidence="1 2">
    <name type="scientific">Pseudomonas frederiksbergensis</name>
    <dbReference type="NCBI Taxonomy" id="104087"/>
    <lineage>
        <taxon>Bacteria</taxon>
        <taxon>Pseudomonadati</taxon>
        <taxon>Pseudomonadota</taxon>
        <taxon>Gammaproteobacteria</taxon>
        <taxon>Pseudomonadales</taxon>
        <taxon>Pseudomonadaceae</taxon>
        <taxon>Pseudomonas</taxon>
    </lineage>
</organism>
<dbReference type="SUPFAM" id="SSF63829">
    <property type="entry name" value="Calcium-dependent phosphotriesterase"/>
    <property type="match status" value="1"/>
</dbReference>
<dbReference type="Proteomes" id="UP000183114">
    <property type="component" value="Unassembled WGS sequence"/>
</dbReference>